<dbReference type="GO" id="GO:0035597">
    <property type="term" value="F:tRNA-2-methylthio-N(6)-dimethylallyladenosine(37) synthase activity"/>
    <property type="evidence" value="ECO:0007669"/>
    <property type="project" value="UniProtKB-EC"/>
</dbReference>
<dbReference type="GO" id="GO:0005829">
    <property type="term" value="C:cytosol"/>
    <property type="evidence" value="ECO:0007669"/>
    <property type="project" value="TreeGrafter"/>
</dbReference>
<evidence type="ECO:0000259" key="14">
    <source>
        <dbReference type="PROSITE" id="PS51449"/>
    </source>
</evidence>
<dbReference type="STRING" id="28234.SAMN04488588_0267"/>
<feature type="binding site" evidence="12">
    <location>
        <position position="10"/>
    </location>
    <ligand>
        <name>[4Fe-4S] cluster</name>
        <dbReference type="ChEBI" id="CHEBI:49883"/>
        <label>1</label>
    </ligand>
</feature>
<feature type="binding site" evidence="12">
    <location>
        <position position="81"/>
    </location>
    <ligand>
        <name>[4Fe-4S] cluster</name>
        <dbReference type="ChEBI" id="CHEBI:49883"/>
        <label>1</label>
    </ligand>
</feature>
<dbReference type="InterPro" id="IPR002792">
    <property type="entry name" value="TRAM_dom"/>
</dbReference>
<dbReference type="Gene3D" id="3.40.50.12160">
    <property type="entry name" value="Methylthiotransferase, N-terminal domain"/>
    <property type="match status" value="1"/>
</dbReference>
<dbReference type="FunFam" id="3.80.30.20:FF:000001">
    <property type="entry name" value="tRNA-2-methylthio-N(6)-dimethylallyladenosine synthase 2"/>
    <property type="match status" value="1"/>
</dbReference>
<gene>
    <name evidence="12" type="primary">miaB</name>
    <name evidence="16" type="ORF">SAMN04488588_0267</name>
</gene>
<comment type="subunit">
    <text evidence="12">Monomer.</text>
</comment>
<dbReference type="InterPro" id="IPR058240">
    <property type="entry name" value="rSAM_sf"/>
</dbReference>
<keyword evidence="7 12" id="KW-0411">Iron-sulfur</keyword>
<dbReference type="InterPro" id="IPR038135">
    <property type="entry name" value="Methylthiotransferase_N_sf"/>
</dbReference>
<comment type="subcellular location">
    <subcellularLocation>
        <location evidence="12">Cytoplasm</location>
    </subcellularLocation>
</comment>
<keyword evidence="12" id="KW-0963">Cytoplasm</keyword>
<dbReference type="InterPro" id="IPR013848">
    <property type="entry name" value="Methylthiotransferase_N"/>
</dbReference>
<evidence type="ECO:0000256" key="8">
    <source>
        <dbReference type="ARBA" id="ARBA00033765"/>
    </source>
</evidence>
<name>A0A1G6I741_9BACT</name>
<feature type="binding site" evidence="12">
    <location>
        <position position="154"/>
    </location>
    <ligand>
        <name>[4Fe-4S] cluster</name>
        <dbReference type="ChEBI" id="CHEBI:49883"/>
        <label>2</label>
        <note>4Fe-4S-S-AdoMet</note>
    </ligand>
</feature>
<dbReference type="GO" id="GO:0051539">
    <property type="term" value="F:4 iron, 4 sulfur cluster binding"/>
    <property type="evidence" value="ECO:0007669"/>
    <property type="project" value="UniProtKB-UniRule"/>
</dbReference>
<dbReference type="PANTHER" id="PTHR43020">
    <property type="entry name" value="CDK5 REGULATORY SUBUNIT-ASSOCIATED PROTEIN 1"/>
    <property type="match status" value="1"/>
</dbReference>
<dbReference type="SUPFAM" id="SSF102114">
    <property type="entry name" value="Radical SAM enzymes"/>
    <property type="match status" value="1"/>
</dbReference>
<dbReference type="EMBL" id="FMYV01000001">
    <property type="protein sequence ID" value="SDC02183.1"/>
    <property type="molecule type" value="Genomic_DNA"/>
</dbReference>
<keyword evidence="6 12" id="KW-0408">Iron</keyword>
<keyword evidence="4 12" id="KW-0949">S-adenosyl-L-methionine</keyword>
<dbReference type="Gene3D" id="3.80.30.20">
    <property type="entry name" value="tm_1862 like domain"/>
    <property type="match status" value="1"/>
</dbReference>
<dbReference type="InterPro" id="IPR023404">
    <property type="entry name" value="rSAM_horseshoe"/>
</dbReference>
<comment type="similarity">
    <text evidence="12">Belongs to the methylthiotransferase family. MiaB subfamily.</text>
</comment>
<proteinExistence type="inferred from homology"/>
<feature type="domain" description="MTTase N-terminal" evidence="14">
    <location>
        <begin position="1"/>
        <end position="118"/>
    </location>
</feature>
<dbReference type="HAMAP" id="MF_01864">
    <property type="entry name" value="tRNA_metthiotr_MiaB"/>
    <property type="match status" value="1"/>
</dbReference>
<keyword evidence="12" id="KW-0819">tRNA processing</keyword>
<evidence type="ECO:0000256" key="10">
    <source>
        <dbReference type="ARBA" id="ARBA00080698"/>
    </source>
</evidence>
<comment type="function">
    <text evidence="1 12">Catalyzes the methylthiolation of N6-(dimethylallyl)adenosine (i(6)A), leading to the formation of 2-methylthio-N6-(dimethylallyl)adenosine (ms(2)i(6)A) at position 37 in tRNAs that read codons beginning with uridine.</text>
</comment>
<feature type="binding site" evidence="12">
    <location>
        <position position="158"/>
    </location>
    <ligand>
        <name>[4Fe-4S] cluster</name>
        <dbReference type="ChEBI" id="CHEBI:49883"/>
        <label>2</label>
        <note>4Fe-4S-S-AdoMet</note>
    </ligand>
</feature>
<dbReference type="Pfam" id="PF00919">
    <property type="entry name" value="UPF0004"/>
    <property type="match status" value="1"/>
</dbReference>
<evidence type="ECO:0000256" key="11">
    <source>
        <dbReference type="ARBA" id="ARBA00081141"/>
    </source>
</evidence>
<evidence type="ECO:0000259" key="13">
    <source>
        <dbReference type="PROSITE" id="PS50926"/>
    </source>
</evidence>
<evidence type="ECO:0000256" key="5">
    <source>
        <dbReference type="ARBA" id="ARBA00022723"/>
    </source>
</evidence>
<feature type="domain" description="Radical SAM core" evidence="15">
    <location>
        <begin position="140"/>
        <end position="372"/>
    </location>
</feature>
<dbReference type="AlphaFoldDB" id="A0A1G6I741"/>
<dbReference type="SFLD" id="SFLDS00029">
    <property type="entry name" value="Radical_SAM"/>
    <property type="match status" value="1"/>
</dbReference>
<keyword evidence="2 12" id="KW-0004">4Fe-4S</keyword>
<dbReference type="PROSITE" id="PS50926">
    <property type="entry name" value="TRAM"/>
    <property type="match status" value="1"/>
</dbReference>
<dbReference type="Proteomes" id="UP000199322">
    <property type="component" value="Unassembled WGS sequence"/>
</dbReference>
<feature type="domain" description="TRAM" evidence="13">
    <location>
        <begin position="375"/>
        <end position="436"/>
    </location>
</feature>
<feature type="binding site" evidence="12">
    <location>
        <position position="161"/>
    </location>
    <ligand>
        <name>[4Fe-4S] cluster</name>
        <dbReference type="ChEBI" id="CHEBI:49883"/>
        <label>2</label>
        <note>4Fe-4S-S-AdoMet</note>
    </ligand>
</feature>
<dbReference type="RefSeq" id="WP_091402100.1">
    <property type="nucleotide sequence ID" value="NZ_FMYV01000001.1"/>
</dbReference>
<accession>A0A1G6I741</accession>
<dbReference type="Pfam" id="PF01938">
    <property type="entry name" value="TRAM"/>
    <property type="match status" value="1"/>
</dbReference>
<evidence type="ECO:0000256" key="2">
    <source>
        <dbReference type="ARBA" id="ARBA00022485"/>
    </source>
</evidence>
<evidence type="ECO:0000256" key="1">
    <source>
        <dbReference type="ARBA" id="ARBA00003234"/>
    </source>
</evidence>
<evidence type="ECO:0000256" key="9">
    <source>
        <dbReference type="ARBA" id="ARBA00068570"/>
    </source>
</evidence>
<keyword evidence="3 12" id="KW-0808">Transferase</keyword>
<evidence type="ECO:0000256" key="7">
    <source>
        <dbReference type="ARBA" id="ARBA00023014"/>
    </source>
</evidence>
<evidence type="ECO:0000256" key="6">
    <source>
        <dbReference type="ARBA" id="ARBA00023004"/>
    </source>
</evidence>
<dbReference type="PANTHER" id="PTHR43020:SF2">
    <property type="entry name" value="MITOCHONDRIAL TRNA METHYLTHIOTRANSFERASE CDK5RAP1"/>
    <property type="match status" value="1"/>
</dbReference>
<dbReference type="SMART" id="SM00729">
    <property type="entry name" value="Elp3"/>
    <property type="match status" value="1"/>
</dbReference>
<dbReference type="NCBIfam" id="TIGR00089">
    <property type="entry name" value="MiaB/RimO family radical SAM methylthiotransferase"/>
    <property type="match status" value="1"/>
</dbReference>
<evidence type="ECO:0000256" key="4">
    <source>
        <dbReference type="ARBA" id="ARBA00022691"/>
    </source>
</evidence>
<evidence type="ECO:0000313" key="17">
    <source>
        <dbReference type="Proteomes" id="UP000199322"/>
    </source>
</evidence>
<dbReference type="Pfam" id="PF04055">
    <property type="entry name" value="Radical_SAM"/>
    <property type="match status" value="1"/>
</dbReference>
<dbReference type="FunFam" id="3.40.50.12160:FF:000003">
    <property type="entry name" value="CDK5 regulatory subunit-associated protein 1"/>
    <property type="match status" value="1"/>
</dbReference>
<keyword evidence="5 12" id="KW-0479">Metal-binding</keyword>
<feature type="binding site" evidence="12">
    <location>
        <position position="46"/>
    </location>
    <ligand>
        <name>[4Fe-4S] cluster</name>
        <dbReference type="ChEBI" id="CHEBI:49883"/>
        <label>1</label>
    </ligand>
</feature>
<dbReference type="PROSITE" id="PS01278">
    <property type="entry name" value="MTTASE_RADICAL"/>
    <property type="match status" value="1"/>
</dbReference>
<dbReference type="SFLD" id="SFLDG01082">
    <property type="entry name" value="B12-binding_domain_containing"/>
    <property type="match status" value="1"/>
</dbReference>
<evidence type="ECO:0000256" key="12">
    <source>
        <dbReference type="HAMAP-Rule" id="MF_01864"/>
    </source>
</evidence>
<protein>
    <recommendedName>
        <fullName evidence="9 12">tRNA-2-methylthio-N(6)-dimethylallyladenosine synthase</fullName>
        <ecNumber evidence="8 12">2.8.4.3</ecNumber>
    </recommendedName>
    <alternativeName>
        <fullName evidence="11 12">(Dimethylallyl)adenosine tRNA methylthiotransferase MiaB</fullName>
    </alternativeName>
    <alternativeName>
        <fullName evidence="10 12">tRNA-i(6)A37 methylthiotransferase</fullName>
    </alternativeName>
</protein>
<dbReference type="InterPro" id="IPR006638">
    <property type="entry name" value="Elp3/MiaA/NifB-like_rSAM"/>
</dbReference>
<keyword evidence="17" id="KW-1185">Reference proteome</keyword>
<dbReference type="NCBIfam" id="TIGR01574">
    <property type="entry name" value="miaB-methiolase"/>
    <property type="match status" value="1"/>
</dbReference>
<evidence type="ECO:0000256" key="3">
    <source>
        <dbReference type="ARBA" id="ARBA00022679"/>
    </source>
</evidence>
<dbReference type="EC" id="2.8.4.3" evidence="8 12"/>
<dbReference type="InterPro" id="IPR007197">
    <property type="entry name" value="rSAM"/>
</dbReference>
<comment type="cofactor">
    <cofactor evidence="12">
        <name>[4Fe-4S] cluster</name>
        <dbReference type="ChEBI" id="CHEBI:49883"/>
    </cofactor>
    <text evidence="12">Binds 2 [4Fe-4S] clusters. One cluster is coordinated with 3 cysteines and an exchangeable S-adenosyl-L-methionine.</text>
</comment>
<dbReference type="InterPro" id="IPR005839">
    <property type="entry name" value="Methylthiotransferase"/>
</dbReference>
<reference evidence="16 17" key="1">
    <citation type="submission" date="2016-10" db="EMBL/GenBank/DDBJ databases">
        <authorList>
            <person name="de Groot N.N."/>
        </authorList>
    </citation>
    <scope>NUCLEOTIDE SEQUENCE [LARGE SCALE GENOMIC DNA]</scope>
    <source>
        <strain evidence="16 17">WG14</strain>
    </source>
</reference>
<dbReference type="InterPro" id="IPR006463">
    <property type="entry name" value="MiaB_methiolase"/>
</dbReference>
<dbReference type="SFLD" id="SFLDG01061">
    <property type="entry name" value="methylthiotransferase"/>
    <property type="match status" value="1"/>
</dbReference>
<dbReference type="PROSITE" id="PS51449">
    <property type="entry name" value="MTTASE_N"/>
    <property type="match status" value="1"/>
</dbReference>
<organism evidence="16 17">
    <name type="scientific">Geotoga petraea</name>
    <dbReference type="NCBI Taxonomy" id="28234"/>
    <lineage>
        <taxon>Bacteria</taxon>
        <taxon>Thermotogati</taxon>
        <taxon>Thermotogota</taxon>
        <taxon>Thermotogae</taxon>
        <taxon>Petrotogales</taxon>
        <taxon>Petrotogaceae</taxon>
        <taxon>Geotoga</taxon>
    </lineage>
</organism>
<dbReference type="SFLD" id="SFLDF00273">
    <property type="entry name" value="(dimethylallyl)adenosine_tRNA"/>
    <property type="match status" value="1"/>
</dbReference>
<comment type="catalytic activity">
    <reaction evidence="12">
        <text>N(6)-dimethylallyladenosine(37) in tRNA + (sulfur carrier)-SH + AH2 + 2 S-adenosyl-L-methionine = 2-methylsulfanyl-N(6)-dimethylallyladenosine(37) in tRNA + (sulfur carrier)-H + 5'-deoxyadenosine + L-methionine + A + S-adenosyl-L-homocysteine + 2 H(+)</text>
        <dbReference type="Rhea" id="RHEA:37067"/>
        <dbReference type="Rhea" id="RHEA-COMP:10375"/>
        <dbReference type="Rhea" id="RHEA-COMP:10376"/>
        <dbReference type="Rhea" id="RHEA-COMP:14737"/>
        <dbReference type="Rhea" id="RHEA-COMP:14739"/>
        <dbReference type="ChEBI" id="CHEBI:13193"/>
        <dbReference type="ChEBI" id="CHEBI:15378"/>
        <dbReference type="ChEBI" id="CHEBI:17319"/>
        <dbReference type="ChEBI" id="CHEBI:17499"/>
        <dbReference type="ChEBI" id="CHEBI:29917"/>
        <dbReference type="ChEBI" id="CHEBI:57844"/>
        <dbReference type="ChEBI" id="CHEBI:57856"/>
        <dbReference type="ChEBI" id="CHEBI:59789"/>
        <dbReference type="ChEBI" id="CHEBI:64428"/>
        <dbReference type="ChEBI" id="CHEBI:74415"/>
        <dbReference type="ChEBI" id="CHEBI:74417"/>
        <dbReference type="EC" id="2.8.4.3"/>
    </reaction>
</comment>
<dbReference type="InterPro" id="IPR020612">
    <property type="entry name" value="Methylthiotransferase_CS"/>
</dbReference>
<sequence>MKFYIKTFGCQMNVNESEIMTGLLENEGHEWTENPKNADVILINTCSVREKAENKMYGAIGSLGKSKKDGKKNVIIGVGGCSAEKEKEKILNKFSTVDFVFGTRNVTDIVDLVERAKKGKRFLDFSDKLDDFTAHLPIRPSSKHHAWITIIHGCNKYCTYCIVPYTRGLEKSRKIDDILTEAKNYSEKGYREITFLGQNVDSYGKDFGDKKPKLHLLIEETSKMDNIERIWFTTSYPTDITDKLIQTVKNVPKAAKYFHLPVQSGSDKILKKMNRKHTRKEYIEMVKKIQSEVPYVTTTSDFIVGFPGETDEDFMQTVDLVKQCRYDKINIAEYSPREGTIAEKYMEDDIPKHIKNKRFQYLMNIQKEINKEENLKYKDHILRVIQESKTKSGKFLGRTINNKVVMFDSTENLKGKFVDVYIERVSAGPLYGRIVKSEIEEDFEKEENYLKEVFGY</sequence>
<dbReference type="GO" id="GO:0046872">
    <property type="term" value="F:metal ion binding"/>
    <property type="evidence" value="ECO:0007669"/>
    <property type="project" value="UniProtKB-KW"/>
</dbReference>
<dbReference type="PROSITE" id="PS51918">
    <property type="entry name" value="RADICAL_SAM"/>
    <property type="match status" value="1"/>
</dbReference>
<evidence type="ECO:0000259" key="15">
    <source>
        <dbReference type="PROSITE" id="PS51918"/>
    </source>
</evidence>
<evidence type="ECO:0000313" key="16">
    <source>
        <dbReference type="EMBL" id="SDC02183.1"/>
    </source>
</evidence>
<dbReference type="CDD" id="cd01335">
    <property type="entry name" value="Radical_SAM"/>
    <property type="match status" value="1"/>
</dbReference>